<name>A0A1J8Q299_9AGAM</name>
<gene>
    <name evidence="1" type="ORF">AZE42_08106</name>
</gene>
<keyword evidence="2" id="KW-1185">Reference proteome</keyword>
<protein>
    <submittedName>
        <fullName evidence="1">Uncharacterized protein</fullName>
    </submittedName>
</protein>
<dbReference type="Proteomes" id="UP000183567">
    <property type="component" value="Unassembled WGS sequence"/>
</dbReference>
<dbReference type="AlphaFoldDB" id="A0A1J8Q299"/>
<reference evidence="1 2" key="1">
    <citation type="submission" date="2016-03" db="EMBL/GenBank/DDBJ databases">
        <title>Comparative genomics of the ectomycorrhizal sister species Rhizopogon vinicolor and Rhizopogon vesiculosus (Basidiomycota: Boletales) reveals a divergence of the mating type B locus.</title>
        <authorList>
            <person name="Mujic A.B."/>
            <person name="Kuo A."/>
            <person name="Tritt A."/>
            <person name="Lipzen A."/>
            <person name="Chen C."/>
            <person name="Johnson J."/>
            <person name="Sharma A."/>
            <person name="Barry K."/>
            <person name="Grigoriev I.V."/>
            <person name="Spatafora J.W."/>
        </authorList>
    </citation>
    <scope>NUCLEOTIDE SEQUENCE [LARGE SCALE GENOMIC DNA]</scope>
    <source>
        <strain evidence="1 2">AM-OR11-056</strain>
    </source>
</reference>
<dbReference type="EMBL" id="LVVM01003271">
    <property type="protein sequence ID" value="OJA15197.1"/>
    <property type="molecule type" value="Genomic_DNA"/>
</dbReference>
<accession>A0A1J8Q299</accession>
<sequence>MTNTPLPTRGLGDVSVEYGDDQSHKEVYLQVTGLQKDPDPNKPRHVLIYWHQYHYPDTLKVDSIKRTRNQTISLGVFTFEQREQLLEFAADVEYNELSTESHVWMHKPLPKMVEEKLISLCLFKIIREMVPLRST</sequence>
<organism evidence="1 2">
    <name type="scientific">Rhizopogon vesiculosus</name>
    <dbReference type="NCBI Taxonomy" id="180088"/>
    <lineage>
        <taxon>Eukaryota</taxon>
        <taxon>Fungi</taxon>
        <taxon>Dikarya</taxon>
        <taxon>Basidiomycota</taxon>
        <taxon>Agaricomycotina</taxon>
        <taxon>Agaricomycetes</taxon>
        <taxon>Agaricomycetidae</taxon>
        <taxon>Boletales</taxon>
        <taxon>Suillineae</taxon>
        <taxon>Rhizopogonaceae</taxon>
        <taxon>Rhizopogon</taxon>
    </lineage>
</organism>
<dbReference type="STRING" id="180088.A0A1J8Q299"/>
<dbReference type="OrthoDB" id="3235294at2759"/>
<evidence type="ECO:0000313" key="1">
    <source>
        <dbReference type="EMBL" id="OJA15197.1"/>
    </source>
</evidence>
<comment type="caution">
    <text evidence="1">The sequence shown here is derived from an EMBL/GenBank/DDBJ whole genome shotgun (WGS) entry which is preliminary data.</text>
</comment>
<evidence type="ECO:0000313" key="2">
    <source>
        <dbReference type="Proteomes" id="UP000183567"/>
    </source>
</evidence>
<proteinExistence type="predicted"/>